<evidence type="ECO:0000313" key="1">
    <source>
        <dbReference type="EMBL" id="KAK5701727.1"/>
    </source>
</evidence>
<accession>A0AAN8A3D9</accession>
<dbReference type="AlphaFoldDB" id="A0AAN8A3D9"/>
<reference evidence="1" key="1">
    <citation type="submission" date="2023-08" db="EMBL/GenBank/DDBJ databases">
        <title>Black Yeasts Isolated from many extreme environments.</title>
        <authorList>
            <person name="Coleine C."/>
            <person name="Stajich J.E."/>
            <person name="Selbmann L."/>
        </authorList>
    </citation>
    <scope>NUCLEOTIDE SEQUENCE</scope>
    <source>
        <strain evidence="1">CCFEE 5810</strain>
    </source>
</reference>
<dbReference type="EMBL" id="JAVRQU010000006">
    <property type="protein sequence ID" value="KAK5701727.1"/>
    <property type="molecule type" value="Genomic_DNA"/>
</dbReference>
<comment type="caution">
    <text evidence="1">The sequence shown here is derived from an EMBL/GenBank/DDBJ whole genome shotgun (WGS) entry which is preliminary data.</text>
</comment>
<proteinExistence type="predicted"/>
<sequence>MVSYNDENGSATLAVVALVSVTATVAGPLKRCFFYEHRFITRRQFDWKQRLKRERDFANYVAQSFPARKVRSFLVCKDFFLGAASAYIRAQEWDTHDLGLPSVPEALLCCFATNVRSRSHCLGRLDDIPRVRNLILNIGENQFFDFKSERHPRGDGLDETDFGELKLTRQMSKLRDIKVLGFLASGCYRSRRTSADHTKSIWERNVQAYEDYIRPVVSQPEVHRSSMPGLDMMRPLYNESQVSLNGSTLLPPLPPQSDTRRVQIQEVEDGLADYNIPTLKSSYFNC</sequence>
<protein>
    <submittedName>
        <fullName evidence="1">Uncharacterized protein</fullName>
    </submittedName>
</protein>
<dbReference type="Proteomes" id="UP001310594">
    <property type="component" value="Unassembled WGS sequence"/>
</dbReference>
<gene>
    <name evidence="1" type="ORF">LTR97_004545</name>
</gene>
<evidence type="ECO:0000313" key="2">
    <source>
        <dbReference type="Proteomes" id="UP001310594"/>
    </source>
</evidence>
<name>A0AAN8A3D9_9PEZI</name>
<organism evidence="1 2">
    <name type="scientific">Elasticomyces elasticus</name>
    <dbReference type="NCBI Taxonomy" id="574655"/>
    <lineage>
        <taxon>Eukaryota</taxon>
        <taxon>Fungi</taxon>
        <taxon>Dikarya</taxon>
        <taxon>Ascomycota</taxon>
        <taxon>Pezizomycotina</taxon>
        <taxon>Dothideomycetes</taxon>
        <taxon>Dothideomycetidae</taxon>
        <taxon>Mycosphaerellales</taxon>
        <taxon>Teratosphaeriaceae</taxon>
        <taxon>Elasticomyces</taxon>
    </lineage>
</organism>